<accession>A0A251UZD2</accession>
<evidence type="ECO:0000313" key="2">
    <source>
        <dbReference type="Proteomes" id="UP000215914"/>
    </source>
</evidence>
<dbReference type="AlphaFoldDB" id="A0A251UZD2"/>
<dbReference type="EMBL" id="CM007893">
    <property type="protein sequence ID" value="OTG28504.1"/>
    <property type="molecule type" value="Genomic_DNA"/>
</dbReference>
<reference evidence="2" key="1">
    <citation type="journal article" date="2017" name="Nature">
        <title>The sunflower genome provides insights into oil metabolism, flowering and Asterid evolution.</title>
        <authorList>
            <person name="Badouin H."/>
            <person name="Gouzy J."/>
            <person name="Grassa C.J."/>
            <person name="Murat F."/>
            <person name="Staton S.E."/>
            <person name="Cottret L."/>
            <person name="Lelandais-Briere C."/>
            <person name="Owens G.L."/>
            <person name="Carrere S."/>
            <person name="Mayjonade B."/>
            <person name="Legrand L."/>
            <person name="Gill N."/>
            <person name="Kane N.C."/>
            <person name="Bowers J.E."/>
            <person name="Hubner S."/>
            <person name="Bellec A."/>
            <person name="Berard A."/>
            <person name="Berges H."/>
            <person name="Blanchet N."/>
            <person name="Boniface M.C."/>
            <person name="Brunel D."/>
            <person name="Catrice O."/>
            <person name="Chaidir N."/>
            <person name="Claudel C."/>
            <person name="Donnadieu C."/>
            <person name="Faraut T."/>
            <person name="Fievet G."/>
            <person name="Helmstetter N."/>
            <person name="King M."/>
            <person name="Knapp S.J."/>
            <person name="Lai Z."/>
            <person name="Le Paslier M.C."/>
            <person name="Lippi Y."/>
            <person name="Lorenzon L."/>
            <person name="Mandel J.R."/>
            <person name="Marage G."/>
            <person name="Marchand G."/>
            <person name="Marquand E."/>
            <person name="Bret-Mestries E."/>
            <person name="Morien E."/>
            <person name="Nambeesan S."/>
            <person name="Nguyen T."/>
            <person name="Pegot-Espagnet P."/>
            <person name="Pouilly N."/>
            <person name="Raftis F."/>
            <person name="Sallet E."/>
            <person name="Schiex T."/>
            <person name="Thomas J."/>
            <person name="Vandecasteele C."/>
            <person name="Vares D."/>
            <person name="Vear F."/>
            <person name="Vautrin S."/>
            <person name="Crespi M."/>
            <person name="Mangin B."/>
            <person name="Burke J.M."/>
            <person name="Salse J."/>
            <person name="Munos S."/>
            <person name="Vincourt P."/>
            <person name="Rieseberg L.H."/>
            <person name="Langlade N.B."/>
        </authorList>
    </citation>
    <scope>NUCLEOTIDE SEQUENCE [LARGE SCALE GENOMIC DNA]</scope>
    <source>
        <strain evidence="2">cv. SF193</strain>
    </source>
</reference>
<dbReference type="Proteomes" id="UP000215914">
    <property type="component" value="Chromosome 4"/>
</dbReference>
<name>A0A251UZD2_HELAN</name>
<dbReference type="PANTHER" id="PTHR37604:SF1">
    <property type="entry name" value="TRANSCRIPTION INITIATION FACTOR TFIID SUBUNIT"/>
    <property type="match status" value="1"/>
</dbReference>
<evidence type="ECO:0000313" key="1">
    <source>
        <dbReference type="EMBL" id="OTG28504.1"/>
    </source>
</evidence>
<keyword evidence="2" id="KW-1185">Reference proteome</keyword>
<dbReference type="STRING" id="4232.A0A251UZD2"/>
<sequence>MRTDETWSRAQIHLQLCARALLFDKACVSLFPRSNRSSPSSNSKLNPNYLQLHGDDVYYTLENPTQNVAQPSKVFLFEDDLINNGKERWLVIYCEKSYKPF</sequence>
<gene>
    <name evidence="1" type="ORF">HannXRQ_Chr04g0112001</name>
</gene>
<organism evidence="1 2">
    <name type="scientific">Helianthus annuus</name>
    <name type="common">Common sunflower</name>
    <dbReference type="NCBI Taxonomy" id="4232"/>
    <lineage>
        <taxon>Eukaryota</taxon>
        <taxon>Viridiplantae</taxon>
        <taxon>Streptophyta</taxon>
        <taxon>Embryophyta</taxon>
        <taxon>Tracheophyta</taxon>
        <taxon>Spermatophyta</taxon>
        <taxon>Magnoliopsida</taxon>
        <taxon>eudicotyledons</taxon>
        <taxon>Gunneridae</taxon>
        <taxon>Pentapetalae</taxon>
        <taxon>asterids</taxon>
        <taxon>campanulids</taxon>
        <taxon>Asterales</taxon>
        <taxon>Asteraceae</taxon>
        <taxon>Asteroideae</taxon>
        <taxon>Heliantheae alliance</taxon>
        <taxon>Heliantheae</taxon>
        <taxon>Helianthus</taxon>
    </lineage>
</organism>
<dbReference type="PANTHER" id="PTHR37604">
    <property type="entry name" value="TRANSCRIPTION INITIATION FACTOR TFIID SUBUNIT"/>
    <property type="match status" value="1"/>
</dbReference>
<proteinExistence type="predicted"/>
<protein>
    <submittedName>
        <fullName evidence="1">Uncharacterized protein</fullName>
    </submittedName>
</protein>
<dbReference type="InParanoid" id="A0A251UZD2"/>